<keyword evidence="3" id="KW-1185">Reference proteome</keyword>
<dbReference type="InterPro" id="IPR039422">
    <property type="entry name" value="MarR/SlyA-like"/>
</dbReference>
<dbReference type="SMART" id="SM00347">
    <property type="entry name" value="HTH_MARR"/>
    <property type="match status" value="1"/>
</dbReference>
<dbReference type="Proteomes" id="UP000216411">
    <property type="component" value="Unassembled WGS sequence"/>
</dbReference>
<accession>A0A371JCI2</accession>
<dbReference type="GO" id="GO:0003700">
    <property type="term" value="F:DNA-binding transcription factor activity"/>
    <property type="evidence" value="ECO:0007669"/>
    <property type="project" value="InterPro"/>
</dbReference>
<evidence type="ECO:0000313" key="3">
    <source>
        <dbReference type="Proteomes" id="UP000216411"/>
    </source>
</evidence>
<organism evidence="2 3">
    <name type="scientific">Lachnotalea glycerini</name>
    <dbReference type="NCBI Taxonomy" id="1763509"/>
    <lineage>
        <taxon>Bacteria</taxon>
        <taxon>Bacillati</taxon>
        <taxon>Bacillota</taxon>
        <taxon>Clostridia</taxon>
        <taxon>Lachnospirales</taxon>
        <taxon>Lachnospiraceae</taxon>
        <taxon>Lachnotalea</taxon>
    </lineage>
</organism>
<dbReference type="PRINTS" id="PR00598">
    <property type="entry name" value="HTHMARR"/>
</dbReference>
<dbReference type="EMBL" id="NOKA02000036">
    <property type="protein sequence ID" value="RDY30461.1"/>
    <property type="molecule type" value="Genomic_DNA"/>
</dbReference>
<name>A0A371JCI2_9FIRM</name>
<dbReference type="PANTHER" id="PTHR33164:SF101">
    <property type="entry name" value="TRANSCRIPTIONAL REPRESSOR MPRA"/>
    <property type="match status" value="1"/>
</dbReference>
<feature type="domain" description="HTH marR-type" evidence="1">
    <location>
        <begin position="4"/>
        <end position="143"/>
    </location>
</feature>
<dbReference type="InterPro" id="IPR036390">
    <property type="entry name" value="WH_DNA-bd_sf"/>
</dbReference>
<dbReference type="PROSITE" id="PS50995">
    <property type="entry name" value="HTH_MARR_2"/>
    <property type="match status" value="1"/>
</dbReference>
<evidence type="ECO:0000259" key="1">
    <source>
        <dbReference type="PROSITE" id="PS50995"/>
    </source>
</evidence>
<dbReference type="SUPFAM" id="SSF46785">
    <property type="entry name" value="Winged helix' DNA-binding domain"/>
    <property type="match status" value="1"/>
</dbReference>
<gene>
    <name evidence="2" type="ORF">CG710_014415</name>
</gene>
<protein>
    <submittedName>
        <fullName evidence="2">MarR family transcriptional regulator</fullName>
    </submittedName>
</protein>
<dbReference type="Pfam" id="PF12802">
    <property type="entry name" value="MarR_2"/>
    <property type="match status" value="1"/>
</dbReference>
<reference evidence="2 3" key="1">
    <citation type="journal article" date="2017" name="Genome Announc.">
        <title>Draft Genome Sequence of a Sporulating and Motile Strain of Lachnotalea glycerini Isolated from Water in Quebec City, Canada.</title>
        <authorList>
            <person name="Maheux A.F."/>
            <person name="Boudreau D.K."/>
            <person name="Berube E."/>
            <person name="Boissinot M."/>
            <person name="Raymond F."/>
            <person name="Brodeur S."/>
            <person name="Corbeil J."/>
            <person name="Isabel S."/>
            <person name="Omar R.F."/>
            <person name="Bergeron M.G."/>
        </authorList>
    </citation>
    <scope>NUCLEOTIDE SEQUENCE [LARGE SCALE GENOMIC DNA]</scope>
    <source>
        <strain evidence="2 3">CCRI-19302</strain>
    </source>
</reference>
<dbReference type="AlphaFoldDB" id="A0A371JCI2"/>
<dbReference type="Gene3D" id="1.10.10.10">
    <property type="entry name" value="Winged helix-like DNA-binding domain superfamily/Winged helix DNA-binding domain"/>
    <property type="match status" value="1"/>
</dbReference>
<dbReference type="InterPro" id="IPR000835">
    <property type="entry name" value="HTH_MarR-typ"/>
</dbReference>
<comment type="caution">
    <text evidence="2">The sequence shown here is derived from an EMBL/GenBank/DDBJ whole genome shotgun (WGS) entry which is preliminary data.</text>
</comment>
<dbReference type="PANTHER" id="PTHR33164">
    <property type="entry name" value="TRANSCRIPTIONAL REGULATOR, MARR FAMILY"/>
    <property type="match status" value="1"/>
</dbReference>
<dbReference type="GO" id="GO:0006950">
    <property type="term" value="P:response to stress"/>
    <property type="evidence" value="ECO:0007669"/>
    <property type="project" value="TreeGrafter"/>
</dbReference>
<dbReference type="OrthoDB" id="1644269at2"/>
<evidence type="ECO:0000313" key="2">
    <source>
        <dbReference type="EMBL" id="RDY30461.1"/>
    </source>
</evidence>
<dbReference type="InterPro" id="IPR036388">
    <property type="entry name" value="WH-like_DNA-bd_sf"/>
</dbReference>
<sequence>MKGGNMELFLIQQIYATLFATNNKIQTMFDKQYKDLTLRQFMLLLAISHIPEGECTFNRLAKQLGTSKQNIKQLVTILKEKRYILVEASKVDKRAKNISLTQGGIEIGVAYAEVGNVFLNNIASQFTTEELEQLWNLLKRFYAFDGVQMDGFDIHPNNEKGRD</sequence>
<proteinExistence type="predicted"/>